<comment type="caution">
    <text evidence="1">The sequence shown here is derived from an EMBL/GenBank/DDBJ whole genome shotgun (WGS) entry which is preliminary data.</text>
</comment>
<proteinExistence type="predicted"/>
<evidence type="ECO:0000313" key="1">
    <source>
        <dbReference type="EMBL" id="KAJ3216720.1"/>
    </source>
</evidence>
<protein>
    <submittedName>
        <fullName evidence="1">Uncharacterized protein</fullName>
    </submittedName>
</protein>
<organism evidence="1 2">
    <name type="scientific">Clydaea vesicula</name>
    <dbReference type="NCBI Taxonomy" id="447962"/>
    <lineage>
        <taxon>Eukaryota</taxon>
        <taxon>Fungi</taxon>
        <taxon>Fungi incertae sedis</taxon>
        <taxon>Chytridiomycota</taxon>
        <taxon>Chytridiomycota incertae sedis</taxon>
        <taxon>Chytridiomycetes</taxon>
        <taxon>Lobulomycetales</taxon>
        <taxon>Lobulomycetaceae</taxon>
        <taxon>Clydaea</taxon>
    </lineage>
</organism>
<accession>A0AAD5XUR6</accession>
<evidence type="ECO:0000313" key="2">
    <source>
        <dbReference type="Proteomes" id="UP001211065"/>
    </source>
</evidence>
<keyword evidence="2" id="KW-1185">Reference proteome</keyword>
<dbReference type="EMBL" id="JADGJW010000463">
    <property type="protein sequence ID" value="KAJ3216720.1"/>
    <property type="molecule type" value="Genomic_DNA"/>
</dbReference>
<gene>
    <name evidence="1" type="ORF">HK099_005751</name>
</gene>
<name>A0AAD5XUR6_9FUNG</name>
<dbReference type="AlphaFoldDB" id="A0AAD5XUR6"/>
<sequence length="245" mass="27805">MHISKSQRYMKKIHNLFNSTSNSKKPLRLIIDQNVVTCNPKMDILKTPTQRSPISDDHLDSALLSSKDFAKACGIVVLQDSDEETDDTLNRQPLERTYSEVSGTTLSSLSRLSIMSEPPVNYSRRASIFDSDLFTPPGSIDSAVILSTSNPSPTFSTNYLKSKINLNLELSDDEEPNTLQEQKGRFTVVNKNIHKRKGHKRRFSVTTLPSEATLKHNFHPISEETYTLKRNLIPRINEESRRKSE</sequence>
<dbReference type="Proteomes" id="UP001211065">
    <property type="component" value="Unassembled WGS sequence"/>
</dbReference>
<reference evidence="1" key="1">
    <citation type="submission" date="2020-05" db="EMBL/GenBank/DDBJ databases">
        <title>Phylogenomic resolution of chytrid fungi.</title>
        <authorList>
            <person name="Stajich J.E."/>
            <person name="Amses K."/>
            <person name="Simmons R."/>
            <person name="Seto K."/>
            <person name="Myers J."/>
            <person name="Bonds A."/>
            <person name="Quandt C.A."/>
            <person name="Barry K."/>
            <person name="Liu P."/>
            <person name="Grigoriev I."/>
            <person name="Longcore J.E."/>
            <person name="James T.Y."/>
        </authorList>
    </citation>
    <scope>NUCLEOTIDE SEQUENCE</scope>
    <source>
        <strain evidence="1">JEL0476</strain>
    </source>
</reference>